<organism evidence="2 3">
    <name type="scientific">Arabis nemorensis</name>
    <dbReference type="NCBI Taxonomy" id="586526"/>
    <lineage>
        <taxon>Eukaryota</taxon>
        <taxon>Viridiplantae</taxon>
        <taxon>Streptophyta</taxon>
        <taxon>Embryophyta</taxon>
        <taxon>Tracheophyta</taxon>
        <taxon>Spermatophyta</taxon>
        <taxon>Magnoliopsida</taxon>
        <taxon>eudicotyledons</taxon>
        <taxon>Gunneridae</taxon>
        <taxon>Pentapetalae</taxon>
        <taxon>rosids</taxon>
        <taxon>malvids</taxon>
        <taxon>Brassicales</taxon>
        <taxon>Brassicaceae</taxon>
        <taxon>Arabideae</taxon>
        <taxon>Arabis</taxon>
    </lineage>
</organism>
<evidence type="ECO:0000256" key="1">
    <source>
        <dbReference type="SAM" id="Phobius"/>
    </source>
</evidence>
<keyword evidence="1" id="KW-0472">Membrane</keyword>
<sequence>MGLVRGSDLYSVLVLNLVLNIIVLICNGGKTSRFVRKLEKIVDMPLDSDVFSSKYKWLEEEFPKVSRRGTPY</sequence>
<protein>
    <submittedName>
        <fullName evidence="2">Uncharacterized protein</fullName>
    </submittedName>
</protein>
<comment type="caution">
    <text evidence="2">The sequence shown here is derived from an EMBL/GenBank/DDBJ whole genome shotgun (WGS) entry which is preliminary data.</text>
</comment>
<evidence type="ECO:0000313" key="3">
    <source>
        <dbReference type="Proteomes" id="UP000489600"/>
    </source>
</evidence>
<feature type="transmembrane region" description="Helical" evidence="1">
    <location>
        <begin position="12"/>
        <end position="29"/>
    </location>
</feature>
<keyword evidence="1" id="KW-1133">Transmembrane helix</keyword>
<dbReference type="AlphaFoldDB" id="A0A565BCE4"/>
<evidence type="ECO:0000313" key="2">
    <source>
        <dbReference type="EMBL" id="VVA99287.1"/>
    </source>
</evidence>
<proteinExistence type="predicted"/>
<keyword evidence="1" id="KW-0812">Transmembrane</keyword>
<keyword evidence="3" id="KW-1185">Reference proteome</keyword>
<accession>A0A565BCE4</accession>
<gene>
    <name evidence="2" type="ORF">ANE_LOCUS9732</name>
</gene>
<dbReference type="EMBL" id="CABITT030000003">
    <property type="protein sequence ID" value="VVA99287.1"/>
    <property type="molecule type" value="Genomic_DNA"/>
</dbReference>
<name>A0A565BCE4_9BRAS</name>
<reference evidence="2" key="1">
    <citation type="submission" date="2019-07" db="EMBL/GenBank/DDBJ databases">
        <authorList>
            <person name="Dittberner H."/>
        </authorList>
    </citation>
    <scope>NUCLEOTIDE SEQUENCE [LARGE SCALE GENOMIC DNA]</scope>
</reference>
<dbReference type="Proteomes" id="UP000489600">
    <property type="component" value="Unassembled WGS sequence"/>
</dbReference>